<dbReference type="PANTHER" id="PTHR42852:SF17">
    <property type="entry name" value="THIOREDOXIN-LIKE PROTEIN HI_1115"/>
    <property type="match status" value="1"/>
</dbReference>
<dbReference type="InterPro" id="IPR036249">
    <property type="entry name" value="Thioredoxin-like_sf"/>
</dbReference>
<reference evidence="3 4" key="1">
    <citation type="submission" date="2018-06" db="EMBL/GenBank/DDBJ databases">
        <title>Genomic Encyclopedia of Archaeal and Bacterial Type Strains, Phase II (KMG-II): from individual species to whole genera.</title>
        <authorList>
            <person name="Goeker M."/>
        </authorList>
    </citation>
    <scope>NUCLEOTIDE SEQUENCE [LARGE SCALE GENOMIC DNA]</scope>
    <source>
        <strain evidence="3 4">DSM 23241</strain>
    </source>
</reference>
<dbReference type="GO" id="GO:0016853">
    <property type="term" value="F:isomerase activity"/>
    <property type="evidence" value="ECO:0007669"/>
    <property type="project" value="UniProtKB-KW"/>
</dbReference>
<accession>A0A2W7RF05</accession>
<evidence type="ECO:0000259" key="2">
    <source>
        <dbReference type="PROSITE" id="PS51352"/>
    </source>
</evidence>
<dbReference type="InterPro" id="IPR013766">
    <property type="entry name" value="Thioredoxin_domain"/>
</dbReference>
<feature type="domain" description="Thioredoxin" evidence="2">
    <location>
        <begin position="245"/>
        <end position="387"/>
    </location>
</feature>
<evidence type="ECO:0000256" key="1">
    <source>
        <dbReference type="SAM" id="SignalP"/>
    </source>
</evidence>
<protein>
    <submittedName>
        <fullName evidence="3">Thiol-disulfide isomerase/thioredoxin</fullName>
    </submittedName>
</protein>
<dbReference type="Pfam" id="PF08534">
    <property type="entry name" value="Redoxin"/>
    <property type="match status" value="1"/>
</dbReference>
<name>A0A2W7RF05_9BACT</name>
<dbReference type="Gene3D" id="3.40.30.10">
    <property type="entry name" value="Glutaredoxin"/>
    <property type="match status" value="1"/>
</dbReference>
<keyword evidence="1" id="KW-0732">Signal</keyword>
<dbReference type="EMBL" id="QKZV01000013">
    <property type="protein sequence ID" value="PZX59493.1"/>
    <property type="molecule type" value="Genomic_DNA"/>
</dbReference>
<evidence type="ECO:0000313" key="3">
    <source>
        <dbReference type="EMBL" id="PZX59493.1"/>
    </source>
</evidence>
<dbReference type="RefSeq" id="WP_111297221.1">
    <property type="nucleotide sequence ID" value="NZ_QKZV01000013.1"/>
</dbReference>
<sequence length="387" mass="45136">MKLKKIIHSPILIFCLLFSIELTAQENNFKLTGTLNGFPNDTKVIFTYPNLDDFVLDTNVLNIHNNTFHFTGLIKTPQLFQLEFSNSEFDVITNYMFLDTGEQKISIDKKNLKFNSYFINGSAVNQHYLNDFLPLLKEYDSLHYNWEKQMQKLYDQNEGLTLEKKRGILRTEYINNIRPLKDSALLHFTLKETDPFISLWLLNEYIKANGYSEIYKTILNLIPDKYLQSNIGKLVKENCKDLSKTAIGETLPTLKLIDMNHQPLKISYTKNSSKYILIDFWFAHCGACIRQFPFLKDIYQQFSRKYFTIYSISIDNEKNIPLAKQIVSNQKIKWPIFFDVNGLNILKIIGNTFPSNVLINSSGKIIAKNIEPVMLLDFLKRKKTEDL</sequence>
<dbReference type="InterPro" id="IPR050553">
    <property type="entry name" value="Thioredoxin_ResA/DsbE_sf"/>
</dbReference>
<dbReference type="OrthoDB" id="6399635at2"/>
<proteinExistence type="predicted"/>
<dbReference type="CDD" id="cd02966">
    <property type="entry name" value="TlpA_like_family"/>
    <property type="match status" value="1"/>
</dbReference>
<evidence type="ECO:0000313" key="4">
    <source>
        <dbReference type="Proteomes" id="UP000249720"/>
    </source>
</evidence>
<dbReference type="InterPro" id="IPR025380">
    <property type="entry name" value="DUF4369"/>
</dbReference>
<dbReference type="Pfam" id="PF14289">
    <property type="entry name" value="DUF4369"/>
    <property type="match status" value="1"/>
</dbReference>
<keyword evidence="4" id="KW-1185">Reference proteome</keyword>
<feature type="chain" id="PRO_5015871652" evidence="1">
    <location>
        <begin position="25"/>
        <end position="387"/>
    </location>
</feature>
<dbReference type="SUPFAM" id="SSF52833">
    <property type="entry name" value="Thioredoxin-like"/>
    <property type="match status" value="1"/>
</dbReference>
<organism evidence="3 4">
    <name type="scientific">Hydrotalea sandarakina</name>
    <dbReference type="NCBI Taxonomy" id="1004304"/>
    <lineage>
        <taxon>Bacteria</taxon>
        <taxon>Pseudomonadati</taxon>
        <taxon>Bacteroidota</taxon>
        <taxon>Chitinophagia</taxon>
        <taxon>Chitinophagales</taxon>
        <taxon>Chitinophagaceae</taxon>
        <taxon>Hydrotalea</taxon>
    </lineage>
</organism>
<comment type="caution">
    <text evidence="3">The sequence shown here is derived from an EMBL/GenBank/DDBJ whole genome shotgun (WGS) entry which is preliminary data.</text>
</comment>
<gene>
    <name evidence="3" type="ORF">LX80_02740</name>
</gene>
<dbReference type="AlphaFoldDB" id="A0A2W7RF05"/>
<dbReference type="PROSITE" id="PS51352">
    <property type="entry name" value="THIOREDOXIN_2"/>
    <property type="match status" value="1"/>
</dbReference>
<dbReference type="Proteomes" id="UP000249720">
    <property type="component" value="Unassembled WGS sequence"/>
</dbReference>
<keyword evidence="3" id="KW-0413">Isomerase</keyword>
<dbReference type="PANTHER" id="PTHR42852">
    <property type="entry name" value="THIOL:DISULFIDE INTERCHANGE PROTEIN DSBE"/>
    <property type="match status" value="1"/>
</dbReference>
<feature type="signal peptide" evidence="1">
    <location>
        <begin position="1"/>
        <end position="24"/>
    </location>
</feature>
<dbReference type="InterPro" id="IPR013740">
    <property type="entry name" value="Redoxin"/>
</dbReference>
<dbReference type="GO" id="GO:0016491">
    <property type="term" value="F:oxidoreductase activity"/>
    <property type="evidence" value="ECO:0007669"/>
    <property type="project" value="InterPro"/>
</dbReference>